<reference evidence="1 2" key="1">
    <citation type="submission" date="2021-05" db="EMBL/GenBank/DDBJ databases">
        <title>Mycobacterium acidophilum sp. nov., an extremely acid-tolerant member of the genus Mycobacterium.</title>
        <authorList>
            <person name="Xia J."/>
        </authorList>
    </citation>
    <scope>NUCLEOTIDE SEQUENCE [LARGE SCALE GENOMIC DNA]</scope>
    <source>
        <strain evidence="1 2">M1</strain>
    </source>
</reference>
<dbReference type="Pfam" id="PF12587">
    <property type="entry name" value="DUF3761"/>
    <property type="match status" value="1"/>
</dbReference>
<dbReference type="Proteomes" id="UP001519535">
    <property type="component" value="Unassembled WGS sequence"/>
</dbReference>
<name>A0ABS5RS69_9MYCO</name>
<dbReference type="EMBL" id="JAHCLR010000059">
    <property type="protein sequence ID" value="MBS9535804.1"/>
    <property type="molecule type" value="Genomic_DNA"/>
</dbReference>
<gene>
    <name evidence="1" type="ORF">KIH27_19650</name>
</gene>
<keyword evidence="2" id="KW-1185">Reference proteome</keyword>
<accession>A0ABS5RS69</accession>
<proteinExistence type="predicted"/>
<sequence length="42" mass="4245">MAPSAPAGATAQCVDGTYSFAKHRTGACSNHDGVARWLSPPG</sequence>
<comment type="caution">
    <text evidence="1">The sequence shown here is derived from an EMBL/GenBank/DDBJ whole genome shotgun (WGS) entry which is preliminary data.</text>
</comment>
<evidence type="ECO:0000313" key="1">
    <source>
        <dbReference type="EMBL" id="MBS9535804.1"/>
    </source>
</evidence>
<organism evidence="1 2">
    <name type="scientific">Mycolicibacter acidiphilus</name>
    <dbReference type="NCBI Taxonomy" id="2835306"/>
    <lineage>
        <taxon>Bacteria</taxon>
        <taxon>Bacillati</taxon>
        <taxon>Actinomycetota</taxon>
        <taxon>Actinomycetes</taxon>
        <taxon>Mycobacteriales</taxon>
        <taxon>Mycobacteriaceae</taxon>
        <taxon>Mycolicibacter</taxon>
    </lineage>
</organism>
<dbReference type="InterPro" id="IPR022236">
    <property type="entry name" value="DUF3761"/>
</dbReference>
<protein>
    <submittedName>
        <fullName evidence="1">DUF3761 domain-containing protein</fullName>
    </submittedName>
</protein>
<evidence type="ECO:0000313" key="2">
    <source>
        <dbReference type="Proteomes" id="UP001519535"/>
    </source>
</evidence>